<dbReference type="Proteomes" id="UP000324831">
    <property type="component" value="Unassembled WGS sequence"/>
</dbReference>
<evidence type="ECO:0000313" key="3">
    <source>
        <dbReference type="Proteomes" id="UP000324831"/>
    </source>
</evidence>
<name>A0A478FRZ6_9MOLU</name>
<organism evidence="2 3">
    <name type="scientific">Candidatus Mycoplasma haematohominis</name>
    <dbReference type="NCBI Taxonomy" id="1494318"/>
    <lineage>
        <taxon>Bacteria</taxon>
        <taxon>Bacillati</taxon>
        <taxon>Mycoplasmatota</taxon>
        <taxon>Mollicutes</taxon>
        <taxon>Mycoplasmataceae</taxon>
        <taxon>Mycoplasma</taxon>
    </lineage>
</organism>
<protein>
    <submittedName>
        <fullName evidence="2">Uncharacterized protein</fullName>
    </submittedName>
</protein>
<feature type="compositionally biased region" description="Basic and acidic residues" evidence="1">
    <location>
        <begin position="1"/>
        <end position="11"/>
    </location>
</feature>
<evidence type="ECO:0000313" key="2">
    <source>
        <dbReference type="EMBL" id="GCE63136.1"/>
    </source>
</evidence>
<proteinExistence type="predicted"/>
<reference evidence="2 3" key="1">
    <citation type="submission" date="2019-01" db="EMBL/GenBank/DDBJ databases">
        <title>Draft genome sequences of Candidatus Mycoplasma haemohominis SWG34-3 identified from a patient with pyrexia, anemia and liver dysfunction.</title>
        <authorList>
            <person name="Sekizuka T."/>
            <person name="Hattori N."/>
            <person name="Katano H."/>
            <person name="Takuma T."/>
            <person name="Ito T."/>
            <person name="Arai N."/>
            <person name="Yanai R."/>
            <person name="Ishii S."/>
            <person name="Miura Y."/>
            <person name="Tokunaga T."/>
            <person name="Watanabe H."/>
            <person name="Nomura N."/>
            <person name="Eguchi J."/>
            <person name="Arai T."/>
            <person name="Hasegawa H."/>
            <person name="Nakamaki T."/>
            <person name="Wakita T."/>
            <person name="Niki Y."/>
            <person name="Kuroda M."/>
        </authorList>
    </citation>
    <scope>NUCLEOTIDE SEQUENCE [LARGE SCALE GENOMIC DNA]</scope>
    <source>
        <strain evidence="2">SWG34-3</strain>
    </source>
</reference>
<comment type="caution">
    <text evidence="2">The sequence shown here is derived from an EMBL/GenBank/DDBJ whole genome shotgun (WGS) entry which is preliminary data.</text>
</comment>
<feature type="region of interest" description="Disordered" evidence="1">
    <location>
        <begin position="1"/>
        <end position="20"/>
    </location>
</feature>
<dbReference type="RefSeq" id="WP_216082722.1">
    <property type="nucleotide sequence ID" value="NZ_CACTIB010000004.1"/>
</dbReference>
<gene>
    <name evidence="2" type="ORF">MHSWG343_01140</name>
</gene>
<evidence type="ECO:0000256" key="1">
    <source>
        <dbReference type="SAM" id="MobiDB-lite"/>
    </source>
</evidence>
<sequence length="166" mass="18693">MKNSGGERNDESETYGTGKNLNVELGDDVVSYSSFDSSPSLFPQEEGGLCLSCDIVEEEVESSSNQIIFEQKVVMALDFKTKEKPNLEEMKEIIARAKQKDGLSDDVWKLLDRLDKLVRQAREELRTDTNGGLFNADLFLGQILVSKDGDIDIEELGEFLREYDEV</sequence>
<accession>A0A478FRZ6</accession>
<dbReference type="AlphaFoldDB" id="A0A478FRZ6"/>
<dbReference type="EMBL" id="BIMN01000001">
    <property type="protein sequence ID" value="GCE63136.1"/>
    <property type="molecule type" value="Genomic_DNA"/>
</dbReference>